<organism evidence="2 3">
    <name type="scientific">Streptomyces paludis</name>
    <dbReference type="NCBI Taxonomy" id="2282738"/>
    <lineage>
        <taxon>Bacteria</taxon>
        <taxon>Bacillati</taxon>
        <taxon>Actinomycetota</taxon>
        <taxon>Actinomycetes</taxon>
        <taxon>Kitasatosporales</taxon>
        <taxon>Streptomycetaceae</taxon>
        <taxon>Streptomyces</taxon>
    </lineage>
</organism>
<dbReference type="NCBIfam" id="TIGR04267">
    <property type="entry name" value="mod_HExxH"/>
    <property type="match status" value="1"/>
</dbReference>
<name>A0A345HI61_9ACTN</name>
<dbReference type="InterPro" id="IPR026337">
    <property type="entry name" value="AKG_HExxH"/>
</dbReference>
<evidence type="ECO:0000256" key="1">
    <source>
        <dbReference type="SAM" id="MobiDB-lite"/>
    </source>
</evidence>
<evidence type="ECO:0000313" key="2">
    <source>
        <dbReference type="EMBL" id="AXG76385.1"/>
    </source>
</evidence>
<keyword evidence="3" id="KW-1185">Reference proteome</keyword>
<dbReference type="Proteomes" id="UP000253868">
    <property type="component" value="Chromosome"/>
</dbReference>
<accession>A0A345HI61</accession>
<sequence>MHVEADVRGAVEDRREVLERIRAVLDRVEFAGAVETAESGGAAESGGIAGIAAAAAAGSGTAAGAGARASAPPMSASVSDDVLRRPAAMEAVHTAQRALRSGASAARSRAELGSVLDLLAGFGPPAFGPTGPQDHLRRSVSRALRSAAPRRGRDGTPVTARVVAWDADQRQVLVSAVALLTDVWPELVGELAETVTEVALLDGDALDRFTDFTVHGAVLVHRNRLTTGASGLPGPVRCAEALVHEGAHSRYDAAAVARPFLLPEPAGGGGGGGGGGTPGRTDPGALLVTTPLRADPRPLSGLVRRTVALARCVLLYRRIAALGTPGTPGAPGTLEAAAVAAREARLTASARQAVDTLTAHSGALTDAGRALLDECAAVSREREEERKQEQERP</sequence>
<reference evidence="3" key="1">
    <citation type="submission" date="2018-07" db="EMBL/GenBank/DDBJ databases">
        <authorList>
            <person name="Zhao J."/>
        </authorList>
    </citation>
    <scope>NUCLEOTIDE SEQUENCE [LARGE SCALE GENOMIC DNA]</scope>
    <source>
        <strain evidence="3">GSSD-12</strain>
    </source>
</reference>
<evidence type="ECO:0008006" key="4">
    <source>
        <dbReference type="Google" id="ProtNLM"/>
    </source>
</evidence>
<gene>
    <name evidence="2" type="ORF">DVK44_00345</name>
</gene>
<dbReference type="OrthoDB" id="9769264at2"/>
<protein>
    <recommendedName>
        <fullName evidence="4">HEXXH motif domain-containing protein</fullName>
    </recommendedName>
</protein>
<evidence type="ECO:0000313" key="3">
    <source>
        <dbReference type="Proteomes" id="UP000253868"/>
    </source>
</evidence>
<feature type="region of interest" description="Disordered" evidence="1">
    <location>
        <begin position="264"/>
        <end position="284"/>
    </location>
</feature>
<feature type="compositionally biased region" description="Gly residues" evidence="1">
    <location>
        <begin position="266"/>
        <end position="278"/>
    </location>
</feature>
<dbReference type="RefSeq" id="WP_114657575.1">
    <property type="nucleotide sequence ID" value="NZ_CP031194.1"/>
</dbReference>
<dbReference type="KEGG" id="spad:DVK44_00345"/>
<dbReference type="AlphaFoldDB" id="A0A345HI61"/>
<dbReference type="EMBL" id="CP031194">
    <property type="protein sequence ID" value="AXG76385.1"/>
    <property type="molecule type" value="Genomic_DNA"/>
</dbReference>
<proteinExistence type="predicted"/>